<name>A0A6H2A6F4_9ZZZZ</name>
<reference evidence="1" key="1">
    <citation type="submission" date="2020-03" db="EMBL/GenBank/DDBJ databases">
        <title>The deep terrestrial virosphere.</title>
        <authorList>
            <person name="Holmfeldt K."/>
            <person name="Nilsson E."/>
            <person name="Simone D."/>
            <person name="Lopez-Fernandez M."/>
            <person name="Wu X."/>
            <person name="de Brujin I."/>
            <person name="Lundin D."/>
            <person name="Andersson A."/>
            <person name="Bertilsson S."/>
            <person name="Dopson M."/>
        </authorList>
    </citation>
    <scope>NUCLEOTIDE SEQUENCE</scope>
    <source>
        <strain evidence="1">TM448A06483</strain>
    </source>
</reference>
<dbReference type="AlphaFoldDB" id="A0A6H2A6F4"/>
<proteinExistence type="predicted"/>
<protein>
    <submittedName>
        <fullName evidence="1">Uncharacterized protein</fullName>
    </submittedName>
</protein>
<sequence length="50" mass="5663">METICCWCLKEQGIPPKEGDSHGICQRHYNRLMAVLDAEGDEVGRDLTED</sequence>
<gene>
    <name evidence="1" type="ORF">TM448A06483_0002</name>
</gene>
<organism evidence="1">
    <name type="scientific">viral metagenome</name>
    <dbReference type="NCBI Taxonomy" id="1070528"/>
    <lineage>
        <taxon>unclassified sequences</taxon>
        <taxon>metagenomes</taxon>
        <taxon>organismal metagenomes</taxon>
    </lineage>
</organism>
<dbReference type="EMBL" id="MT144560">
    <property type="protein sequence ID" value="QJA55020.1"/>
    <property type="molecule type" value="Genomic_DNA"/>
</dbReference>
<evidence type="ECO:0000313" key="1">
    <source>
        <dbReference type="EMBL" id="QJA55020.1"/>
    </source>
</evidence>
<accession>A0A6H2A6F4</accession>